<name>A0ABP9Q5J2_9PSEU</name>
<accession>A0ABP9Q5J2</accession>
<protein>
    <submittedName>
        <fullName evidence="1">Uncharacterized protein</fullName>
    </submittedName>
</protein>
<gene>
    <name evidence="1" type="ORF">GCM10023321_33820</name>
</gene>
<evidence type="ECO:0000313" key="2">
    <source>
        <dbReference type="Proteomes" id="UP001428817"/>
    </source>
</evidence>
<dbReference type="Proteomes" id="UP001428817">
    <property type="component" value="Unassembled WGS sequence"/>
</dbReference>
<dbReference type="EMBL" id="BAABJP010000015">
    <property type="protein sequence ID" value="GAA5156899.1"/>
    <property type="molecule type" value="Genomic_DNA"/>
</dbReference>
<proteinExistence type="predicted"/>
<evidence type="ECO:0000313" key="1">
    <source>
        <dbReference type="EMBL" id="GAA5156899.1"/>
    </source>
</evidence>
<reference evidence="2" key="1">
    <citation type="journal article" date="2019" name="Int. J. Syst. Evol. Microbiol.">
        <title>The Global Catalogue of Microorganisms (GCM) 10K type strain sequencing project: providing services to taxonomists for standard genome sequencing and annotation.</title>
        <authorList>
            <consortium name="The Broad Institute Genomics Platform"/>
            <consortium name="The Broad Institute Genome Sequencing Center for Infectious Disease"/>
            <person name="Wu L."/>
            <person name="Ma J."/>
        </authorList>
    </citation>
    <scope>NUCLEOTIDE SEQUENCE [LARGE SCALE GENOMIC DNA]</scope>
    <source>
        <strain evidence="2">JCM 18303</strain>
    </source>
</reference>
<sequence>MTDVRITDRRPAGHRRVPLLAEHQLDHYPEFRDFLRDAFGLREDPFGPPGLLDVDGRCYELTFAGYSGRPFPAGVRVAALVDGLEPLDEAQVDRDLWAILRWLVAGVGGDWTVEALDTTGRIYRIPGLS</sequence>
<organism evidence="1 2">
    <name type="scientific">Pseudonocardia eucalypti</name>
    <dbReference type="NCBI Taxonomy" id="648755"/>
    <lineage>
        <taxon>Bacteria</taxon>
        <taxon>Bacillati</taxon>
        <taxon>Actinomycetota</taxon>
        <taxon>Actinomycetes</taxon>
        <taxon>Pseudonocardiales</taxon>
        <taxon>Pseudonocardiaceae</taxon>
        <taxon>Pseudonocardia</taxon>
    </lineage>
</organism>
<comment type="caution">
    <text evidence="1">The sequence shown here is derived from an EMBL/GenBank/DDBJ whole genome shotgun (WGS) entry which is preliminary data.</text>
</comment>
<keyword evidence="2" id="KW-1185">Reference proteome</keyword>